<comment type="cofactor">
    <cofactor evidence="1">
        <name>Zn(2+)</name>
        <dbReference type="ChEBI" id="CHEBI:29105"/>
    </cofactor>
</comment>
<evidence type="ECO:0000256" key="5">
    <source>
        <dbReference type="ARBA" id="ARBA00022670"/>
    </source>
</evidence>
<dbReference type="Pfam" id="PF02225">
    <property type="entry name" value="PA"/>
    <property type="match status" value="1"/>
</dbReference>
<dbReference type="GO" id="GO:0004177">
    <property type="term" value="F:aminopeptidase activity"/>
    <property type="evidence" value="ECO:0007669"/>
    <property type="project" value="UniProtKB-KW"/>
</dbReference>
<protein>
    <recommendedName>
        <fullName evidence="10">Peptide hydrolase</fullName>
        <ecNumber evidence="10">3.4.-.-</ecNumber>
    </recommendedName>
</protein>
<evidence type="ECO:0000256" key="4">
    <source>
        <dbReference type="ARBA" id="ARBA00022438"/>
    </source>
</evidence>
<accession>A0A9W8MCG9</accession>
<dbReference type="InterPro" id="IPR045175">
    <property type="entry name" value="M28_fam"/>
</dbReference>
<keyword evidence="7 10" id="KW-0732">Signal</keyword>
<keyword evidence="5 10" id="KW-0645">Protease</keyword>
<evidence type="ECO:0000256" key="2">
    <source>
        <dbReference type="ARBA" id="ARBA00005634"/>
    </source>
</evidence>
<dbReference type="PANTHER" id="PTHR12147:SF26">
    <property type="entry name" value="PEPTIDASE M28 DOMAIN-CONTAINING PROTEIN"/>
    <property type="match status" value="1"/>
</dbReference>
<dbReference type="InterPro" id="IPR041756">
    <property type="entry name" value="M28_SGAP-like"/>
</dbReference>
<feature type="signal peptide" evidence="10">
    <location>
        <begin position="1"/>
        <end position="22"/>
    </location>
</feature>
<comment type="similarity">
    <text evidence="2">Belongs to the peptidase M28 family. M28B subfamily.</text>
</comment>
<evidence type="ECO:0000256" key="6">
    <source>
        <dbReference type="ARBA" id="ARBA00022723"/>
    </source>
</evidence>
<dbReference type="SUPFAM" id="SSF52025">
    <property type="entry name" value="PA domain"/>
    <property type="match status" value="1"/>
</dbReference>
<reference evidence="13" key="1">
    <citation type="submission" date="2022-06" db="EMBL/GenBank/DDBJ databases">
        <title>Genome Sequence of Candolleomyces eurysporus.</title>
        <authorList>
            <person name="Buettner E."/>
        </authorList>
    </citation>
    <scope>NUCLEOTIDE SEQUENCE</scope>
    <source>
        <strain evidence="13">VTCC 930004</strain>
    </source>
</reference>
<proteinExistence type="inferred from homology"/>
<keyword evidence="9 10" id="KW-0862">Zinc</keyword>
<name>A0A9W8MCG9_9AGAR</name>
<dbReference type="GO" id="GO:0046872">
    <property type="term" value="F:metal ion binding"/>
    <property type="evidence" value="ECO:0007669"/>
    <property type="project" value="UniProtKB-KW"/>
</dbReference>
<keyword evidence="14" id="KW-1185">Reference proteome</keyword>
<dbReference type="EC" id="3.4.-.-" evidence="10"/>
<dbReference type="GO" id="GO:0006508">
    <property type="term" value="P:proteolysis"/>
    <property type="evidence" value="ECO:0007669"/>
    <property type="project" value="UniProtKB-KW"/>
</dbReference>
<comment type="caution">
    <text evidence="13">The sequence shown here is derived from an EMBL/GenBank/DDBJ whole genome shotgun (WGS) entry which is preliminary data.</text>
</comment>
<dbReference type="EMBL" id="JANBPK010001208">
    <property type="protein sequence ID" value="KAJ2924727.1"/>
    <property type="molecule type" value="Genomic_DNA"/>
</dbReference>
<dbReference type="InterPro" id="IPR003137">
    <property type="entry name" value="PA_domain"/>
</dbReference>
<sequence length="507" mass="54359">MKLRQSFLSALALVLASTFVNAQDAAALTGPGLPSRKPAVTTEALERLISRSKLLAHAEQFFSFAQLSNGNRAFGSKGHEATIQYIKRLLDRTGYYDVEFQTFTYPYAESRSQLTVDGKDLFTQAFTYSPGGDVTGPIAIVSDVGCQASDYPTLTGKIALIKRGDCDFGLKVAYAGGAGASGVIIYTNVDTAPSGGTLAQPSRPEGPYVPSAFIYKADGEAFISRINAGEEVVASIHATALNEDRSTSNVIATTKQGDRDNIIVAGAHSDSVPAGPGLNDDGSGSMGILEVALNLAKFKVKNAVRFIWWSAEEFGLVGSEYYVEHLSDEERQKIALYLNFDMIASPNAGFFVFDGDGNATDIPGPAGSEVIETLYRGYFDSHNIRTGSAVFGGSSDYQPFVDVGIPSGGLMTGAGGLKTAEGAEWWGGEAGVAYDRCYHQLCDNLENLYVDAWERNSKAIAYSIATYAQGIEGIPRTPRPPTRTLRVSKLSYEQRLHLTCDHDDDAA</sequence>
<dbReference type="FunFam" id="3.40.630.10:FF:000054">
    <property type="entry name" value="Peptide hydrolase"/>
    <property type="match status" value="1"/>
</dbReference>
<keyword evidence="6 10" id="KW-0479">Metal-binding</keyword>
<evidence type="ECO:0000256" key="1">
    <source>
        <dbReference type="ARBA" id="ARBA00001947"/>
    </source>
</evidence>
<dbReference type="InterPro" id="IPR007484">
    <property type="entry name" value="Peptidase_M28"/>
</dbReference>
<dbReference type="AlphaFoldDB" id="A0A9W8MCG9"/>
<gene>
    <name evidence="13" type="ORF">H1R20_g12383</name>
</gene>
<evidence type="ECO:0000259" key="11">
    <source>
        <dbReference type="Pfam" id="PF02225"/>
    </source>
</evidence>
<feature type="domain" description="PA" evidence="11">
    <location>
        <begin position="134"/>
        <end position="221"/>
    </location>
</feature>
<dbReference type="OrthoDB" id="10013407at2759"/>
<evidence type="ECO:0000256" key="3">
    <source>
        <dbReference type="ARBA" id="ARBA00005957"/>
    </source>
</evidence>
<evidence type="ECO:0000313" key="14">
    <source>
        <dbReference type="Proteomes" id="UP001140091"/>
    </source>
</evidence>
<dbReference type="Gene3D" id="3.50.30.30">
    <property type="match status" value="1"/>
</dbReference>
<dbReference type="InterPro" id="IPR046450">
    <property type="entry name" value="PA_dom_sf"/>
</dbReference>
<comment type="similarity">
    <text evidence="3">Belongs to the peptidase M28 family. M28A subfamily.</text>
</comment>
<evidence type="ECO:0000256" key="8">
    <source>
        <dbReference type="ARBA" id="ARBA00022801"/>
    </source>
</evidence>
<evidence type="ECO:0000259" key="12">
    <source>
        <dbReference type="Pfam" id="PF04389"/>
    </source>
</evidence>
<evidence type="ECO:0000313" key="13">
    <source>
        <dbReference type="EMBL" id="KAJ2924727.1"/>
    </source>
</evidence>
<dbReference type="PANTHER" id="PTHR12147">
    <property type="entry name" value="METALLOPEPTIDASE M28 FAMILY MEMBER"/>
    <property type="match status" value="1"/>
</dbReference>
<dbReference type="Proteomes" id="UP001140091">
    <property type="component" value="Unassembled WGS sequence"/>
</dbReference>
<organism evidence="13 14">
    <name type="scientific">Candolleomyces eurysporus</name>
    <dbReference type="NCBI Taxonomy" id="2828524"/>
    <lineage>
        <taxon>Eukaryota</taxon>
        <taxon>Fungi</taxon>
        <taxon>Dikarya</taxon>
        <taxon>Basidiomycota</taxon>
        <taxon>Agaricomycotina</taxon>
        <taxon>Agaricomycetes</taxon>
        <taxon>Agaricomycetidae</taxon>
        <taxon>Agaricales</taxon>
        <taxon>Agaricineae</taxon>
        <taxon>Psathyrellaceae</taxon>
        <taxon>Candolleomyces</taxon>
    </lineage>
</organism>
<dbReference type="SUPFAM" id="SSF53187">
    <property type="entry name" value="Zn-dependent exopeptidases"/>
    <property type="match status" value="1"/>
</dbReference>
<keyword evidence="4" id="KW-0031">Aminopeptidase</keyword>
<feature type="non-terminal residue" evidence="13">
    <location>
        <position position="1"/>
    </location>
</feature>
<feature type="chain" id="PRO_5041015755" description="Peptide hydrolase" evidence="10">
    <location>
        <begin position="23"/>
        <end position="507"/>
    </location>
</feature>
<dbReference type="Pfam" id="PF04389">
    <property type="entry name" value="Peptidase_M28"/>
    <property type="match status" value="1"/>
</dbReference>
<keyword evidence="8 10" id="KW-0378">Hydrolase</keyword>
<evidence type="ECO:0000256" key="9">
    <source>
        <dbReference type="ARBA" id="ARBA00022833"/>
    </source>
</evidence>
<dbReference type="GO" id="GO:0008235">
    <property type="term" value="F:metalloexopeptidase activity"/>
    <property type="evidence" value="ECO:0007669"/>
    <property type="project" value="InterPro"/>
</dbReference>
<dbReference type="CDD" id="cd03876">
    <property type="entry name" value="M28_SGAP_like"/>
    <property type="match status" value="1"/>
</dbReference>
<feature type="domain" description="Peptidase M28" evidence="12">
    <location>
        <begin position="249"/>
        <end position="462"/>
    </location>
</feature>
<dbReference type="Gene3D" id="3.40.630.10">
    <property type="entry name" value="Zn peptidases"/>
    <property type="match status" value="1"/>
</dbReference>
<evidence type="ECO:0000256" key="10">
    <source>
        <dbReference type="RuleBase" id="RU361240"/>
    </source>
</evidence>
<evidence type="ECO:0000256" key="7">
    <source>
        <dbReference type="ARBA" id="ARBA00022729"/>
    </source>
</evidence>